<feature type="transmembrane region" description="Helical" evidence="2">
    <location>
        <begin position="85"/>
        <end position="104"/>
    </location>
</feature>
<keyword evidence="4" id="KW-1185">Reference proteome</keyword>
<reference evidence="3 4" key="1">
    <citation type="submission" date="2021-02" db="EMBL/GenBank/DDBJ databases">
        <title>Leptospira ainlahdjerensis sp. nov., Leptospira ainazelensis sp. nov., Leptospira abararensis sp. nov. and Leptospira chreensis sp. nov., four new species isolated from water sources in Algeria.</title>
        <authorList>
            <person name="Amara Korba A."/>
            <person name="Kainiu M."/>
            <person name="Vincent A.T."/>
            <person name="Mariet J.-F."/>
            <person name="Veyrier F.J."/>
            <person name="Goarant C."/>
            <person name="Picardeau M."/>
        </authorList>
    </citation>
    <scope>NUCLEOTIDE SEQUENCE [LARGE SCALE GENOMIC DNA]</scope>
    <source>
        <strain evidence="3 4">201903070</strain>
    </source>
</reference>
<dbReference type="RefSeq" id="WP_205279020.1">
    <property type="nucleotide sequence ID" value="NZ_JAFFPU010000027.1"/>
</dbReference>
<proteinExistence type="predicted"/>
<evidence type="ECO:0000313" key="3">
    <source>
        <dbReference type="EMBL" id="MBM9576870.1"/>
    </source>
</evidence>
<organism evidence="3 4">
    <name type="scientific">Leptospira ainlahdjerensis</name>
    <dbReference type="NCBI Taxonomy" id="2810033"/>
    <lineage>
        <taxon>Bacteria</taxon>
        <taxon>Pseudomonadati</taxon>
        <taxon>Spirochaetota</taxon>
        <taxon>Spirochaetia</taxon>
        <taxon>Leptospirales</taxon>
        <taxon>Leptospiraceae</taxon>
        <taxon>Leptospira</taxon>
    </lineage>
</organism>
<dbReference type="Proteomes" id="UP000724686">
    <property type="component" value="Unassembled WGS sequence"/>
</dbReference>
<dbReference type="EMBL" id="JAFFPU010000027">
    <property type="protein sequence ID" value="MBM9576870.1"/>
    <property type="molecule type" value="Genomic_DNA"/>
</dbReference>
<keyword evidence="2" id="KW-1133">Transmembrane helix</keyword>
<sequence length="354" mass="40416">MEKKIFEESLSPLESPTDNDSEKLFIENPDEVRKYAAYTEYSSFRKFTAKSTPSLLFHPIQNIIHSGKQIRENSPISFFFQKQSIWVLSAAFGVIFSIFVSGFYQTVNSPNVVDKRIQLLESDCSFRFTGDRIWKIREQNKRCSVKFASAYGSTSVFLFPNTSLIFNAAGTDFSDLIVELEKGKFYLKETLSKQNGTKFQIASWTVQLTGTVILSEIQNTKVYFTLIEGSIESQYVALDSKIKIQKDILAPGDTIELEGNSPKSRKIHLETKHLDRLKQDLNHWNVMDQKQDDSSLSSFFNREKKMQNGNGWIVRLKDGRTFNGKIQSDSGKIVVFTQSGTMTFNEDEILSISK</sequence>
<evidence type="ECO:0000256" key="2">
    <source>
        <dbReference type="SAM" id="Phobius"/>
    </source>
</evidence>
<evidence type="ECO:0008006" key="5">
    <source>
        <dbReference type="Google" id="ProtNLM"/>
    </source>
</evidence>
<evidence type="ECO:0000313" key="4">
    <source>
        <dbReference type="Proteomes" id="UP000724686"/>
    </source>
</evidence>
<feature type="region of interest" description="Disordered" evidence="1">
    <location>
        <begin position="1"/>
        <end position="22"/>
    </location>
</feature>
<gene>
    <name evidence="3" type="ORF">JWG45_06850</name>
</gene>
<name>A0ABS2U932_9LEPT</name>
<comment type="caution">
    <text evidence="3">The sequence shown here is derived from an EMBL/GenBank/DDBJ whole genome shotgun (WGS) entry which is preliminary data.</text>
</comment>
<keyword evidence="2" id="KW-0472">Membrane</keyword>
<evidence type="ECO:0000256" key="1">
    <source>
        <dbReference type="SAM" id="MobiDB-lite"/>
    </source>
</evidence>
<keyword evidence="2" id="KW-0812">Transmembrane</keyword>
<protein>
    <recommendedName>
        <fullName evidence="5">Iron dicitrate transport regulator FecR</fullName>
    </recommendedName>
</protein>
<accession>A0ABS2U932</accession>